<dbReference type="AlphaFoldDB" id="A0A074YSZ1"/>
<reference evidence="1 2" key="1">
    <citation type="journal article" date="2014" name="BMC Genomics">
        <title>Genome sequencing of four Aureobasidium pullulans varieties: biotechnological potential, stress tolerance, and description of new species.</title>
        <authorList>
            <person name="Gostin Ar C."/>
            <person name="Ohm R.A."/>
            <person name="Kogej T."/>
            <person name="Sonjak S."/>
            <person name="Turk M."/>
            <person name="Zajc J."/>
            <person name="Zalar P."/>
            <person name="Grube M."/>
            <person name="Sun H."/>
            <person name="Han J."/>
            <person name="Sharma A."/>
            <person name="Chiniquy J."/>
            <person name="Ngan C.Y."/>
            <person name="Lipzen A."/>
            <person name="Barry K."/>
            <person name="Grigoriev I.V."/>
            <person name="Gunde-Cimerman N."/>
        </authorList>
    </citation>
    <scope>NUCLEOTIDE SEQUENCE [LARGE SCALE GENOMIC DNA]</scope>
    <source>
        <strain evidence="1 2">EXF-2481</strain>
    </source>
</reference>
<evidence type="ECO:0000313" key="1">
    <source>
        <dbReference type="EMBL" id="KEQ97212.1"/>
    </source>
</evidence>
<protein>
    <recommendedName>
        <fullName evidence="3">SnoaL-like domain-containing protein</fullName>
    </recommendedName>
</protein>
<gene>
    <name evidence="1" type="ORF">AUEXF2481DRAFT_95791</name>
</gene>
<dbReference type="Proteomes" id="UP000030641">
    <property type="component" value="Unassembled WGS sequence"/>
</dbReference>
<dbReference type="STRING" id="1043005.A0A074YSZ1"/>
<dbReference type="OrthoDB" id="5440at2759"/>
<dbReference type="Gene3D" id="3.10.450.50">
    <property type="match status" value="1"/>
</dbReference>
<dbReference type="OMA" id="PSNQMFE"/>
<dbReference type="InterPro" id="IPR009959">
    <property type="entry name" value="Cyclase_SnoaL-like"/>
</dbReference>
<proteinExistence type="predicted"/>
<dbReference type="PANTHER" id="PTHR38436">
    <property type="entry name" value="POLYKETIDE CYCLASE SNOAL-LIKE DOMAIN"/>
    <property type="match status" value="1"/>
</dbReference>
<evidence type="ECO:0008006" key="3">
    <source>
        <dbReference type="Google" id="ProtNLM"/>
    </source>
</evidence>
<dbReference type="SUPFAM" id="SSF54427">
    <property type="entry name" value="NTF2-like"/>
    <property type="match status" value="1"/>
</dbReference>
<dbReference type="PANTHER" id="PTHR38436:SF3">
    <property type="entry name" value="CARBOXYMETHYLENEBUTENOLIDASE-RELATED"/>
    <property type="match status" value="1"/>
</dbReference>
<keyword evidence="2" id="KW-1185">Reference proteome</keyword>
<name>A0A074YSZ1_AURSE</name>
<dbReference type="RefSeq" id="XP_013346005.1">
    <property type="nucleotide sequence ID" value="XM_013490551.1"/>
</dbReference>
<organism evidence="1 2">
    <name type="scientific">Aureobasidium subglaciale (strain EXF-2481)</name>
    <name type="common">Aureobasidium pullulans var. subglaciale</name>
    <dbReference type="NCBI Taxonomy" id="1043005"/>
    <lineage>
        <taxon>Eukaryota</taxon>
        <taxon>Fungi</taxon>
        <taxon>Dikarya</taxon>
        <taxon>Ascomycota</taxon>
        <taxon>Pezizomycotina</taxon>
        <taxon>Dothideomycetes</taxon>
        <taxon>Dothideomycetidae</taxon>
        <taxon>Dothideales</taxon>
        <taxon>Saccotheciaceae</taxon>
        <taxon>Aureobasidium</taxon>
    </lineage>
</organism>
<dbReference type="EMBL" id="KL584754">
    <property type="protein sequence ID" value="KEQ97212.1"/>
    <property type="molecule type" value="Genomic_DNA"/>
</dbReference>
<dbReference type="InterPro" id="IPR032710">
    <property type="entry name" value="NTF2-like_dom_sf"/>
</dbReference>
<accession>A0A074YSZ1</accession>
<dbReference type="HOGENOM" id="CLU_032662_0_0_1"/>
<dbReference type="GeneID" id="25372380"/>
<dbReference type="GO" id="GO:0030638">
    <property type="term" value="P:polyketide metabolic process"/>
    <property type="evidence" value="ECO:0007669"/>
    <property type="project" value="InterPro"/>
</dbReference>
<sequence>MSTKDELEKSLPLPSAPIISISSSVVIQPPLSRLGKGPALILLIDQESASKSPTDSIDPPPLQKWAEESFVVGQIDVTSLSTKSFEATLSETIKHIKDHASYDGNEKIGLIAYLSTWLTEIVGALETSSDIASMVVYGSSEIQITKPTLFHKLGEPPIPIKKDASKKNKTYYYPKVEPFFVLPAHKSFHASSASVSHTRTLSFLKPILCGPWFDLEEIWEEHTLYEFGERAVDKTMSTMVQEPYVNHIPTITGGIGRASLTNFYRNHFVFNNPDDTALELVSRTVGIDRVIDEFVFNFTHDREIDWLLPGIPPTGKKCRLPFTSIVNIRGDRLYHEHIAWDQATALVQLGLLPEYLPFNYPIEGKTAAPGKHFEYRVPAAGAETAEKLVDESSVESNQMFKFATRLIDD</sequence>
<evidence type="ECO:0000313" key="2">
    <source>
        <dbReference type="Proteomes" id="UP000030641"/>
    </source>
</evidence>
<dbReference type="InParanoid" id="A0A074YSZ1"/>